<accession>A0ABS5XDN7</accession>
<reference evidence="4 5" key="1">
    <citation type="submission" date="2021-04" db="EMBL/GenBank/DDBJ databases">
        <title>Pseudomonas boanensis sp. nov., a bacterium isolated from river water used for household purposes in Boane District, Mozambique.</title>
        <authorList>
            <person name="Nicklasson M."/>
            <person name="Martin-Rodriguez A.J."/>
            <person name="Thorell K."/>
            <person name="Neves L."/>
            <person name="Mussagy A."/>
            <person name="Rydberg H.A."/>
            <person name="Hernroth B."/>
            <person name="Svensson-Stadler L."/>
            <person name="Sjoling A."/>
        </authorList>
    </citation>
    <scope>NUCLEOTIDE SEQUENCE [LARGE SCALE GENOMIC DNA]</scope>
    <source>
        <strain evidence="4 5">DB1</strain>
    </source>
</reference>
<keyword evidence="3" id="KW-0472">Membrane</keyword>
<dbReference type="Proteomes" id="UP001519667">
    <property type="component" value="Unassembled WGS sequence"/>
</dbReference>
<keyword evidence="2" id="KW-0808">Transferase</keyword>
<feature type="transmembrane region" description="Helical" evidence="3">
    <location>
        <begin position="6"/>
        <end position="29"/>
    </location>
</feature>
<dbReference type="Gene3D" id="2.160.10.10">
    <property type="entry name" value="Hexapeptide repeat proteins"/>
    <property type="match status" value="1"/>
</dbReference>
<dbReference type="InterPro" id="IPR011004">
    <property type="entry name" value="Trimer_LpxA-like_sf"/>
</dbReference>
<dbReference type="RefSeq" id="WP_215371981.1">
    <property type="nucleotide sequence ID" value="NZ_JAGTIS010000002.1"/>
</dbReference>
<dbReference type="GO" id="GO:0016746">
    <property type="term" value="F:acyltransferase activity"/>
    <property type="evidence" value="ECO:0007669"/>
    <property type="project" value="UniProtKB-KW"/>
</dbReference>
<evidence type="ECO:0000313" key="5">
    <source>
        <dbReference type="Proteomes" id="UP001519667"/>
    </source>
</evidence>
<comment type="caution">
    <text evidence="4">The sequence shown here is derived from an EMBL/GenBank/DDBJ whole genome shotgun (WGS) entry which is preliminary data.</text>
</comment>
<dbReference type="CDD" id="cd04647">
    <property type="entry name" value="LbH_MAT_like"/>
    <property type="match status" value="1"/>
</dbReference>
<dbReference type="EMBL" id="JAGTIS010000002">
    <property type="protein sequence ID" value="MBT8765772.1"/>
    <property type="molecule type" value="Genomic_DNA"/>
</dbReference>
<dbReference type="PANTHER" id="PTHR23416">
    <property type="entry name" value="SIALIC ACID SYNTHASE-RELATED"/>
    <property type="match status" value="1"/>
</dbReference>
<evidence type="ECO:0000256" key="2">
    <source>
        <dbReference type="ARBA" id="ARBA00022679"/>
    </source>
</evidence>
<organism evidence="4 5">
    <name type="scientific">Metapseudomonas boanensis</name>
    <dbReference type="NCBI Taxonomy" id="2822138"/>
    <lineage>
        <taxon>Bacteria</taxon>
        <taxon>Pseudomonadati</taxon>
        <taxon>Pseudomonadota</taxon>
        <taxon>Gammaproteobacteria</taxon>
        <taxon>Pseudomonadales</taxon>
        <taxon>Pseudomonadaceae</taxon>
        <taxon>Metapseudomonas</taxon>
    </lineage>
</organism>
<dbReference type="SUPFAM" id="SSF51161">
    <property type="entry name" value="Trimeric LpxA-like enzymes"/>
    <property type="match status" value="1"/>
</dbReference>
<dbReference type="PANTHER" id="PTHR23416:SF23">
    <property type="entry name" value="ACETYLTRANSFERASE C18B11.09C-RELATED"/>
    <property type="match status" value="1"/>
</dbReference>
<protein>
    <submittedName>
        <fullName evidence="4">Acyltransferase</fullName>
    </submittedName>
</protein>
<dbReference type="Pfam" id="PF14602">
    <property type="entry name" value="Hexapep_2"/>
    <property type="match status" value="2"/>
</dbReference>
<proteinExistence type="inferred from homology"/>
<keyword evidence="3" id="KW-0812">Transmembrane</keyword>
<keyword evidence="3" id="KW-1133">Transmembrane helix</keyword>
<evidence type="ECO:0000313" key="4">
    <source>
        <dbReference type="EMBL" id="MBT8765772.1"/>
    </source>
</evidence>
<sequence length="177" mass="19875">MKTQIFFIYVRSINLIANLTPLFLVKNLFLRMLNVRLGKNSVIHSRVRLFGLSKVTVGENSTINFGVYLDNRAKISIGKNVSIAHDVKIYTAGHKIDSDHFDFFKKDVHINDYACIFSNALIMPGIRVGRGAVVLPGAVVTKDVQEMTVVGGNPATPIKPRNSNLSYELKYKYWMAN</sequence>
<evidence type="ECO:0000256" key="1">
    <source>
        <dbReference type="ARBA" id="ARBA00007274"/>
    </source>
</evidence>
<name>A0ABS5XDN7_9GAMM</name>
<dbReference type="InterPro" id="IPR001451">
    <property type="entry name" value="Hexapep"/>
</dbReference>
<keyword evidence="4" id="KW-0012">Acyltransferase</keyword>
<dbReference type="InterPro" id="IPR051159">
    <property type="entry name" value="Hexapeptide_acetyltransf"/>
</dbReference>
<gene>
    <name evidence="4" type="ORF">J7302_06465</name>
</gene>
<evidence type="ECO:0000256" key="3">
    <source>
        <dbReference type="SAM" id="Phobius"/>
    </source>
</evidence>
<keyword evidence="5" id="KW-1185">Reference proteome</keyword>
<comment type="similarity">
    <text evidence="1">Belongs to the transferase hexapeptide repeat family.</text>
</comment>